<organism evidence="3 4">
    <name type="scientific">Halomonas huangheensis</name>
    <dbReference type="NCBI Taxonomy" id="1178482"/>
    <lineage>
        <taxon>Bacteria</taxon>
        <taxon>Pseudomonadati</taxon>
        <taxon>Pseudomonadota</taxon>
        <taxon>Gammaproteobacteria</taxon>
        <taxon>Oceanospirillales</taxon>
        <taxon>Halomonadaceae</taxon>
        <taxon>Halomonas</taxon>
    </lineage>
</organism>
<dbReference type="InterPro" id="IPR040079">
    <property type="entry name" value="Glutathione_S-Trfase"/>
</dbReference>
<dbReference type="SFLD" id="SFLDS00019">
    <property type="entry name" value="Glutathione_Transferase_(cytos"/>
    <property type="match status" value="1"/>
</dbReference>
<dbReference type="CDD" id="cd03188">
    <property type="entry name" value="GST_C_Beta"/>
    <property type="match status" value="1"/>
</dbReference>
<dbReference type="STRING" id="1178482.AR456_18905"/>
<dbReference type="Pfam" id="PF14497">
    <property type="entry name" value="GST_C_3"/>
    <property type="match status" value="1"/>
</dbReference>
<feature type="domain" description="GST C-terminal" evidence="2">
    <location>
        <begin position="81"/>
        <end position="203"/>
    </location>
</feature>
<feature type="domain" description="GST N-terminal" evidence="1">
    <location>
        <begin position="1"/>
        <end position="75"/>
    </location>
</feature>
<dbReference type="eggNOG" id="COG0625">
    <property type="taxonomic scope" value="Bacteria"/>
</dbReference>
<accession>W1NAA5</accession>
<dbReference type="RefSeq" id="WP_021817733.1">
    <property type="nucleotide sequence ID" value="NZ_AVBC01000018.1"/>
</dbReference>
<dbReference type="SUPFAM" id="SSF52833">
    <property type="entry name" value="Thioredoxin-like"/>
    <property type="match status" value="1"/>
</dbReference>
<evidence type="ECO:0008006" key="5">
    <source>
        <dbReference type="Google" id="ProtNLM"/>
    </source>
</evidence>
<proteinExistence type="predicted"/>
<dbReference type="PANTHER" id="PTHR44051">
    <property type="entry name" value="GLUTATHIONE S-TRANSFERASE-RELATED"/>
    <property type="match status" value="1"/>
</dbReference>
<evidence type="ECO:0000259" key="2">
    <source>
        <dbReference type="PROSITE" id="PS50405"/>
    </source>
</evidence>
<dbReference type="CDD" id="cd03057">
    <property type="entry name" value="GST_N_Beta"/>
    <property type="match status" value="1"/>
</dbReference>
<dbReference type="SUPFAM" id="SSF47616">
    <property type="entry name" value="GST C-terminal domain-like"/>
    <property type="match status" value="1"/>
</dbReference>
<dbReference type="Gene3D" id="1.20.1050.10">
    <property type="match status" value="1"/>
</dbReference>
<dbReference type="InterPro" id="IPR036282">
    <property type="entry name" value="Glutathione-S-Trfase_C_sf"/>
</dbReference>
<gene>
    <name evidence="3" type="ORF">BJB45_08040</name>
</gene>
<dbReference type="EMBL" id="AVBC01000018">
    <property type="protein sequence ID" value="ERL52492.1"/>
    <property type="molecule type" value="Genomic_DNA"/>
</dbReference>
<reference evidence="3 4" key="1">
    <citation type="submission" date="2013-08" db="EMBL/GenBank/DDBJ databases">
        <title>draft genome of Halomonas huanghegensis, strain BJGMM-B45T.</title>
        <authorList>
            <person name="Miao C."/>
            <person name="Wan Y."/>
            <person name="Jin W."/>
        </authorList>
    </citation>
    <scope>NUCLEOTIDE SEQUENCE [LARGE SCALE GENOMIC DNA]</scope>
    <source>
        <strain evidence="3 4">BJGMM-B45</strain>
    </source>
</reference>
<dbReference type="InterPro" id="IPR004045">
    <property type="entry name" value="Glutathione_S-Trfase_N"/>
</dbReference>
<dbReference type="PROSITE" id="PS50404">
    <property type="entry name" value="GST_NTER"/>
    <property type="match status" value="1"/>
</dbReference>
<dbReference type="Pfam" id="PF02798">
    <property type="entry name" value="GST_N"/>
    <property type="match status" value="1"/>
</dbReference>
<dbReference type="OrthoDB" id="5740960at2"/>
<dbReference type="AlphaFoldDB" id="W1NAA5"/>
<comment type="caution">
    <text evidence="3">The sequence shown here is derived from an EMBL/GenBank/DDBJ whole genome shotgun (WGS) entry which is preliminary data.</text>
</comment>
<protein>
    <recommendedName>
        <fullName evidence="5">Glutathione S-transferase</fullName>
    </recommendedName>
</protein>
<evidence type="ECO:0000259" key="1">
    <source>
        <dbReference type="PROSITE" id="PS50404"/>
    </source>
</evidence>
<dbReference type="Proteomes" id="UP000019113">
    <property type="component" value="Unassembled WGS sequence"/>
</dbReference>
<sequence>MKLYYAPGTCAVACWIALEWAGADFEAVRADSASETFRRINPLAMVPALDIGGPRAMTQADAILAYIAEMYPDAQLGPDADAQGRFEFAESMAFLTGDFHPAFWPFFAPQRFTTDHTPHALDQVRAASYVRIDRVMQHLDRLIGQGSHVYRERRTVADAYAYIMVRWTAKLPRTWKDYPNIARFHVRMDQDPTVQDVLGRSTA</sequence>
<keyword evidence="4" id="KW-1185">Reference proteome</keyword>
<dbReference type="PANTHER" id="PTHR44051:SF8">
    <property type="entry name" value="GLUTATHIONE S-TRANSFERASE GSTA"/>
    <property type="match status" value="1"/>
</dbReference>
<dbReference type="PATRIC" id="fig|1178482.3.peg.787"/>
<name>W1NAA5_9GAMM</name>
<evidence type="ECO:0000313" key="3">
    <source>
        <dbReference type="EMBL" id="ERL52492.1"/>
    </source>
</evidence>
<dbReference type="KEGG" id="hhu:AR456_18905"/>
<evidence type="ECO:0000313" key="4">
    <source>
        <dbReference type="Proteomes" id="UP000019113"/>
    </source>
</evidence>
<dbReference type="InterPro" id="IPR036249">
    <property type="entry name" value="Thioredoxin-like_sf"/>
</dbReference>
<dbReference type="InterPro" id="IPR010987">
    <property type="entry name" value="Glutathione-S-Trfase_C-like"/>
</dbReference>
<dbReference type="SFLD" id="SFLDG01150">
    <property type="entry name" value="Main.1:_Beta-like"/>
    <property type="match status" value="1"/>
</dbReference>
<dbReference type="Gene3D" id="3.40.30.10">
    <property type="entry name" value="Glutaredoxin"/>
    <property type="match status" value="1"/>
</dbReference>
<dbReference type="PROSITE" id="PS50405">
    <property type="entry name" value="GST_CTER"/>
    <property type="match status" value="1"/>
</dbReference>
<dbReference type="InterPro" id="IPR004046">
    <property type="entry name" value="GST_C"/>
</dbReference>
<dbReference type="SFLD" id="SFLDG00358">
    <property type="entry name" value="Main_(cytGST)"/>
    <property type="match status" value="1"/>
</dbReference>